<gene>
    <name evidence="2" type="ORF">FRUB_09315</name>
</gene>
<organism evidence="2 3">
    <name type="scientific">Fimbriiglobus ruber</name>
    <dbReference type="NCBI Taxonomy" id="1908690"/>
    <lineage>
        <taxon>Bacteria</taxon>
        <taxon>Pseudomonadati</taxon>
        <taxon>Planctomycetota</taxon>
        <taxon>Planctomycetia</taxon>
        <taxon>Gemmatales</taxon>
        <taxon>Gemmataceae</taxon>
        <taxon>Fimbriiglobus</taxon>
    </lineage>
</organism>
<dbReference type="OrthoDB" id="9798990at2"/>
<evidence type="ECO:0000313" key="2">
    <source>
        <dbReference type="EMBL" id="OWK36752.1"/>
    </source>
</evidence>
<dbReference type="EMBL" id="NIDE01000017">
    <property type="protein sequence ID" value="OWK36752.1"/>
    <property type="molecule type" value="Genomic_DNA"/>
</dbReference>
<dbReference type="PANTHER" id="PTHR36173:SF2">
    <property type="entry name" value="RIBONUCLEASE VAPC16"/>
    <property type="match status" value="1"/>
</dbReference>
<accession>A0A225D5J8</accession>
<dbReference type="InterPro" id="IPR002716">
    <property type="entry name" value="PIN_dom"/>
</dbReference>
<dbReference type="RefSeq" id="WP_088259713.1">
    <property type="nucleotide sequence ID" value="NZ_NIDE01000017.1"/>
</dbReference>
<feature type="domain" description="PIN" evidence="1">
    <location>
        <begin position="4"/>
        <end position="125"/>
    </location>
</feature>
<dbReference type="PANTHER" id="PTHR36173">
    <property type="entry name" value="RIBONUCLEASE VAPC16-RELATED"/>
    <property type="match status" value="1"/>
</dbReference>
<sequence>MKLLLDTHTFLWHADGSPQMSATATALLVDPANELFLSTATLWEIAIKSGLRKLTLSSSYVPFITAAITSYGLTVLPITFEDCAEYEILPFPSANHRDPFDRLIITQAKRNHLNIVGTDAQFDAYGVTRIW</sequence>
<reference evidence="3" key="1">
    <citation type="submission" date="2017-06" db="EMBL/GenBank/DDBJ databases">
        <title>Genome analysis of Fimbriiglobus ruber SP5, the first member of the order Planctomycetales with confirmed chitinolytic capability.</title>
        <authorList>
            <person name="Ravin N.V."/>
            <person name="Rakitin A.L."/>
            <person name="Ivanova A.A."/>
            <person name="Beletsky A.V."/>
            <person name="Kulichevskaya I.S."/>
            <person name="Mardanov A.V."/>
            <person name="Dedysh S.N."/>
        </authorList>
    </citation>
    <scope>NUCLEOTIDE SEQUENCE [LARGE SCALE GENOMIC DNA]</scope>
    <source>
        <strain evidence="3">SP5</strain>
    </source>
</reference>
<dbReference type="InterPro" id="IPR029060">
    <property type="entry name" value="PIN-like_dom_sf"/>
</dbReference>
<dbReference type="CDD" id="cd09872">
    <property type="entry name" value="PIN_Sll0205-like"/>
    <property type="match status" value="1"/>
</dbReference>
<dbReference type="InterPro" id="IPR052919">
    <property type="entry name" value="TA_system_RNase"/>
</dbReference>
<evidence type="ECO:0000313" key="3">
    <source>
        <dbReference type="Proteomes" id="UP000214646"/>
    </source>
</evidence>
<dbReference type="Proteomes" id="UP000214646">
    <property type="component" value="Unassembled WGS sequence"/>
</dbReference>
<dbReference type="InterPro" id="IPR041705">
    <property type="entry name" value="PIN_Sll0205"/>
</dbReference>
<dbReference type="SUPFAM" id="SSF88723">
    <property type="entry name" value="PIN domain-like"/>
    <property type="match status" value="1"/>
</dbReference>
<proteinExistence type="predicted"/>
<keyword evidence="3" id="KW-1185">Reference proteome</keyword>
<dbReference type="Gene3D" id="3.40.50.1010">
    <property type="entry name" value="5'-nuclease"/>
    <property type="match status" value="1"/>
</dbReference>
<name>A0A225D5J8_9BACT</name>
<dbReference type="Pfam" id="PF01850">
    <property type="entry name" value="PIN"/>
    <property type="match status" value="1"/>
</dbReference>
<evidence type="ECO:0000259" key="1">
    <source>
        <dbReference type="Pfam" id="PF01850"/>
    </source>
</evidence>
<comment type="caution">
    <text evidence="2">The sequence shown here is derived from an EMBL/GenBank/DDBJ whole genome shotgun (WGS) entry which is preliminary data.</text>
</comment>
<dbReference type="AlphaFoldDB" id="A0A225D5J8"/>
<protein>
    <recommendedName>
        <fullName evidence="1">PIN domain-containing protein</fullName>
    </recommendedName>
</protein>